<proteinExistence type="predicted"/>
<evidence type="ECO:0000313" key="2">
    <source>
        <dbReference type="EMBL" id="RVX71669.1"/>
    </source>
</evidence>
<accession>A0A438N7R0</accession>
<sequence>MTKKGKGKKNKDTRSTPEKEPETAEQRAERRRRELQGTAVTSTSNGHYGHHCLKKDAATTHAMTRKCFENGHMGNPRRWSDVFGRRAPQKRMPPDKNTLFKKMKTEDTCSTVQTNPHALVVIAEVIKEVAQSTPSRERA</sequence>
<feature type="region of interest" description="Disordered" evidence="1">
    <location>
        <begin position="68"/>
        <end position="98"/>
    </location>
</feature>
<name>A0A438N7R0_EXOME</name>
<evidence type="ECO:0000256" key="1">
    <source>
        <dbReference type="SAM" id="MobiDB-lite"/>
    </source>
</evidence>
<feature type="compositionally biased region" description="Basic and acidic residues" evidence="1">
    <location>
        <begin position="10"/>
        <end position="35"/>
    </location>
</feature>
<dbReference type="EMBL" id="NAJM01000016">
    <property type="protein sequence ID" value="RVX71669.1"/>
    <property type="molecule type" value="Genomic_DNA"/>
</dbReference>
<comment type="caution">
    <text evidence="2">The sequence shown here is derived from an EMBL/GenBank/DDBJ whole genome shotgun (WGS) entry which is preliminary data.</text>
</comment>
<evidence type="ECO:0000313" key="3">
    <source>
        <dbReference type="Proteomes" id="UP000288859"/>
    </source>
</evidence>
<reference evidence="2 3" key="1">
    <citation type="submission" date="2017-03" db="EMBL/GenBank/DDBJ databases">
        <title>Genomes of endolithic fungi from Antarctica.</title>
        <authorList>
            <person name="Coleine C."/>
            <person name="Masonjones S."/>
            <person name="Stajich J.E."/>
        </authorList>
    </citation>
    <scope>NUCLEOTIDE SEQUENCE [LARGE SCALE GENOMIC DNA]</scope>
    <source>
        <strain evidence="2 3">CCFEE 6314</strain>
    </source>
</reference>
<dbReference type="OrthoDB" id="10535663at2759"/>
<organism evidence="2 3">
    <name type="scientific">Exophiala mesophila</name>
    <name type="common">Black yeast-like fungus</name>
    <dbReference type="NCBI Taxonomy" id="212818"/>
    <lineage>
        <taxon>Eukaryota</taxon>
        <taxon>Fungi</taxon>
        <taxon>Dikarya</taxon>
        <taxon>Ascomycota</taxon>
        <taxon>Pezizomycotina</taxon>
        <taxon>Eurotiomycetes</taxon>
        <taxon>Chaetothyriomycetidae</taxon>
        <taxon>Chaetothyriales</taxon>
        <taxon>Herpotrichiellaceae</taxon>
        <taxon>Exophiala</taxon>
    </lineage>
</organism>
<feature type="region of interest" description="Disordered" evidence="1">
    <location>
        <begin position="1"/>
        <end position="51"/>
    </location>
</feature>
<dbReference type="AlphaFoldDB" id="A0A438N7R0"/>
<gene>
    <name evidence="2" type="ORF">B0A52_03853</name>
</gene>
<protein>
    <submittedName>
        <fullName evidence="2">Uncharacterized protein</fullName>
    </submittedName>
</protein>
<dbReference type="Proteomes" id="UP000288859">
    <property type="component" value="Unassembled WGS sequence"/>
</dbReference>